<evidence type="ECO:0000256" key="4">
    <source>
        <dbReference type="ARBA" id="ARBA00022989"/>
    </source>
</evidence>
<feature type="transmembrane region" description="Helical" evidence="6">
    <location>
        <begin position="261"/>
        <end position="288"/>
    </location>
</feature>
<feature type="transmembrane region" description="Helical" evidence="6">
    <location>
        <begin position="343"/>
        <end position="360"/>
    </location>
</feature>
<dbReference type="Pfam" id="PF05231">
    <property type="entry name" value="MASE1"/>
    <property type="match status" value="1"/>
</dbReference>
<dbReference type="Gene3D" id="3.30.450.20">
    <property type="entry name" value="PAS domain"/>
    <property type="match status" value="1"/>
</dbReference>
<evidence type="ECO:0000256" key="5">
    <source>
        <dbReference type="ARBA" id="ARBA00023136"/>
    </source>
</evidence>
<dbReference type="Gene3D" id="3.30.70.270">
    <property type="match status" value="1"/>
</dbReference>
<name>A0A211ZQU6_9PROT</name>
<reference evidence="10" key="1">
    <citation type="submission" date="2017-05" db="EMBL/GenBank/DDBJ databases">
        <authorList>
            <person name="Macchi M."/>
            <person name="Festa S."/>
            <person name="Coppotelli B.M."/>
            <person name="Morelli I.S."/>
        </authorList>
    </citation>
    <scope>NUCLEOTIDE SEQUENCE [LARGE SCALE GENOMIC DNA]</scope>
    <source>
        <strain evidence="10">I</strain>
    </source>
</reference>
<dbReference type="CDD" id="cd00130">
    <property type="entry name" value="PAS"/>
    <property type="match status" value="1"/>
</dbReference>
<dbReference type="OrthoDB" id="9812260at2"/>
<dbReference type="InterPro" id="IPR000700">
    <property type="entry name" value="PAS-assoc_C"/>
</dbReference>
<dbReference type="InterPro" id="IPR000014">
    <property type="entry name" value="PAS"/>
</dbReference>
<dbReference type="InterPro" id="IPR000160">
    <property type="entry name" value="GGDEF_dom"/>
</dbReference>
<dbReference type="AlphaFoldDB" id="A0A211ZQU6"/>
<dbReference type="InterPro" id="IPR052163">
    <property type="entry name" value="DGC-Regulatory_Protein"/>
</dbReference>
<dbReference type="NCBIfam" id="TIGR00254">
    <property type="entry name" value="GGDEF"/>
    <property type="match status" value="1"/>
</dbReference>
<dbReference type="SMART" id="SM00086">
    <property type="entry name" value="PAC"/>
    <property type="match status" value="1"/>
</dbReference>
<accession>A0A211ZQU6</accession>
<keyword evidence="3 6" id="KW-0812">Transmembrane</keyword>
<feature type="transmembrane region" description="Helical" evidence="6">
    <location>
        <begin position="81"/>
        <end position="98"/>
    </location>
</feature>
<dbReference type="InterPro" id="IPR035965">
    <property type="entry name" value="PAS-like_dom_sf"/>
</dbReference>
<feature type="domain" description="GGDEF" evidence="8">
    <location>
        <begin position="532"/>
        <end position="664"/>
    </location>
</feature>
<feature type="transmembrane region" description="Helical" evidence="6">
    <location>
        <begin position="185"/>
        <end position="210"/>
    </location>
</feature>
<dbReference type="Pfam" id="PF08447">
    <property type="entry name" value="PAS_3"/>
    <property type="match status" value="1"/>
</dbReference>
<dbReference type="InterPro" id="IPR013655">
    <property type="entry name" value="PAS_fold_3"/>
</dbReference>
<feature type="transmembrane region" description="Helical" evidence="6">
    <location>
        <begin position="222"/>
        <end position="240"/>
    </location>
</feature>
<dbReference type="InterPro" id="IPR001610">
    <property type="entry name" value="PAC"/>
</dbReference>
<keyword evidence="4 6" id="KW-1133">Transmembrane helix</keyword>
<evidence type="ECO:0000259" key="8">
    <source>
        <dbReference type="PROSITE" id="PS50887"/>
    </source>
</evidence>
<dbReference type="STRING" id="1122125.GCA_000423185_03217"/>
<keyword evidence="2" id="KW-1003">Cell membrane</keyword>
<dbReference type="PANTHER" id="PTHR46663:SF3">
    <property type="entry name" value="SLL0267 PROTEIN"/>
    <property type="match status" value="1"/>
</dbReference>
<evidence type="ECO:0008006" key="11">
    <source>
        <dbReference type="Google" id="ProtNLM"/>
    </source>
</evidence>
<feature type="domain" description="PAC" evidence="7">
    <location>
        <begin position="447"/>
        <end position="500"/>
    </location>
</feature>
<protein>
    <recommendedName>
        <fullName evidence="11">Diguanylate cyclase</fullName>
    </recommendedName>
</protein>
<evidence type="ECO:0000256" key="1">
    <source>
        <dbReference type="ARBA" id="ARBA00004651"/>
    </source>
</evidence>
<organism evidence="9 10">
    <name type="scientific">Inquilinus limosus</name>
    <dbReference type="NCBI Taxonomy" id="171674"/>
    <lineage>
        <taxon>Bacteria</taxon>
        <taxon>Pseudomonadati</taxon>
        <taxon>Pseudomonadota</taxon>
        <taxon>Alphaproteobacteria</taxon>
        <taxon>Rhodospirillales</taxon>
        <taxon>Rhodospirillaceae</taxon>
        <taxon>Inquilinus</taxon>
    </lineage>
</organism>
<gene>
    <name evidence="9" type="ORF">BWR60_07980</name>
</gene>
<sequence length="670" mass="71326">MAGCLHDTVDVVSDGALNSLVGVRPASRADARSVMSCPHDGRQSWADGCSLVPAEATGENRTICRDPGVWPLPVRMQLRDVLEATVLTFVLAVLGIATKGLEPLALFWPANGALIGWFLRSPTRRHPLCWAGVIVAFVGADLSYGRGIELALVLLLSNLAEIAAGLLVLLPMWPEGRNLDHPAAVLRVGIACIVSALAGGIASALGFGLLGDTAILLNTATWWMSEIASLAAVLPVALTLPSRPWPSGWVSRLTRQELPELAGPVMLLVLMAALGVATGGIGTTGYLLLPLIWSAMRSGIFATTVMAALVGLWIFAALGLGLDRLPSQTVAEDPLRILLSTRLSVALISLAAVLVASIMSTRRRVEQRLAESERRLALAFEGTTDGIWDLEVPSRVMSALDSVSLAERAEATQRRPLEDYLRRIHPDDRERATAVLEDHLAGRSPDCVVEYRWPAPDGGWLWQLARGRTVERDEAGRPLRVVGSFMDVSARKALEQKIEYMANHDALTGLANRHALDAALKDRIGAYRRRSAGAVLMVIDLDGFKAVNDGHGHLAGDTVLRALAQRLAAALPDGMTPVRTGGDEFAVIGDELGAGEVEVLADRIGAALAAPIPVGAGTVSVGASIGWAFLPRDAEDEHGLAAVADARLYAAKQQLQRRRAEPEPPSRASA</sequence>
<evidence type="ECO:0000256" key="2">
    <source>
        <dbReference type="ARBA" id="ARBA00022475"/>
    </source>
</evidence>
<evidence type="ECO:0000313" key="10">
    <source>
        <dbReference type="Proteomes" id="UP000196655"/>
    </source>
</evidence>
<dbReference type="SMART" id="SM00267">
    <property type="entry name" value="GGDEF"/>
    <property type="match status" value="1"/>
</dbReference>
<keyword evidence="10" id="KW-1185">Reference proteome</keyword>
<proteinExistence type="predicted"/>
<dbReference type="SUPFAM" id="SSF55073">
    <property type="entry name" value="Nucleotide cyclase"/>
    <property type="match status" value="1"/>
</dbReference>
<feature type="transmembrane region" description="Helical" evidence="6">
    <location>
        <begin position="127"/>
        <end position="144"/>
    </location>
</feature>
<comment type="caution">
    <text evidence="9">The sequence shown here is derived from an EMBL/GenBank/DDBJ whole genome shotgun (WGS) entry which is preliminary data.</text>
</comment>
<dbReference type="NCBIfam" id="TIGR00229">
    <property type="entry name" value="sensory_box"/>
    <property type="match status" value="1"/>
</dbReference>
<evidence type="ECO:0000259" key="7">
    <source>
        <dbReference type="PROSITE" id="PS50113"/>
    </source>
</evidence>
<evidence type="ECO:0000256" key="6">
    <source>
        <dbReference type="SAM" id="Phobius"/>
    </source>
</evidence>
<dbReference type="InterPro" id="IPR029787">
    <property type="entry name" value="Nucleotide_cyclase"/>
</dbReference>
<dbReference type="Proteomes" id="UP000196655">
    <property type="component" value="Unassembled WGS sequence"/>
</dbReference>
<dbReference type="InterPro" id="IPR007895">
    <property type="entry name" value="MASE1"/>
</dbReference>
<dbReference type="PROSITE" id="PS50113">
    <property type="entry name" value="PAC"/>
    <property type="match status" value="1"/>
</dbReference>
<comment type="subcellular location">
    <subcellularLocation>
        <location evidence="1">Cell membrane</location>
        <topology evidence="1">Multi-pass membrane protein</topology>
    </subcellularLocation>
</comment>
<feature type="transmembrane region" description="Helical" evidence="6">
    <location>
        <begin position="150"/>
        <end position="173"/>
    </location>
</feature>
<dbReference type="InterPro" id="IPR043128">
    <property type="entry name" value="Rev_trsase/Diguanyl_cyclase"/>
</dbReference>
<evidence type="ECO:0000256" key="3">
    <source>
        <dbReference type="ARBA" id="ARBA00022692"/>
    </source>
</evidence>
<dbReference type="SUPFAM" id="SSF55785">
    <property type="entry name" value="PYP-like sensor domain (PAS domain)"/>
    <property type="match status" value="1"/>
</dbReference>
<dbReference type="GO" id="GO:0005886">
    <property type="term" value="C:plasma membrane"/>
    <property type="evidence" value="ECO:0007669"/>
    <property type="project" value="UniProtKB-SubCell"/>
</dbReference>
<dbReference type="EMBL" id="NHON01000011">
    <property type="protein sequence ID" value="OWJ67619.1"/>
    <property type="molecule type" value="Genomic_DNA"/>
</dbReference>
<dbReference type="CDD" id="cd01949">
    <property type="entry name" value="GGDEF"/>
    <property type="match status" value="1"/>
</dbReference>
<dbReference type="Pfam" id="PF00990">
    <property type="entry name" value="GGDEF"/>
    <property type="match status" value="1"/>
</dbReference>
<evidence type="ECO:0000313" key="9">
    <source>
        <dbReference type="EMBL" id="OWJ67619.1"/>
    </source>
</evidence>
<feature type="transmembrane region" description="Helical" evidence="6">
    <location>
        <begin position="300"/>
        <end position="322"/>
    </location>
</feature>
<dbReference type="PROSITE" id="PS50887">
    <property type="entry name" value="GGDEF"/>
    <property type="match status" value="1"/>
</dbReference>
<dbReference type="PANTHER" id="PTHR46663">
    <property type="entry name" value="DIGUANYLATE CYCLASE DGCT-RELATED"/>
    <property type="match status" value="1"/>
</dbReference>
<keyword evidence="5 6" id="KW-0472">Membrane</keyword>